<reference evidence="1 2" key="1">
    <citation type="submission" date="2016-07" db="EMBL/GenBank/DDBJ databases">
        <title>Comparative genomics of the Campylobacter concisus group.</title>
        <authorList>
            <person name="Miller W.G."/>
            <person name="Yee E."/>
            <person name="Chapman M.H."/>
            <person name="Huynh S."/>
            <person name="Bono J.L."/>
            <person name="On S.L.W."/>
            <person name="StLeger J."/>
            <person name="Foster G."/>
            <person name="Parker C.T."/>
        </authorList>
    </citation>
    <scope>NUCLEOTIDE SEQUENCE [LARGE SCALE GENOMIC DNA]</scope>
    <source>
        <strain evidence="1 2">CCUG 21559</strain>
    </source>
</reference>
<gene>
    <name evidence="1" type="ORF">CMUC_1429</name>
</gene>
<proteinExistence type="predicted"/>
<organism evidence="1 2">
    <name type="scientific">Campylobacter mucosalis CCUG 21559</name>
    <dbReference type="NCBI Taxonomy" id="1032067"/>
    <lineage>
        <taxon>Bacteria</taxon>
        <taxon>Pseudomonadati</taxon>
        <taxon>Campylobacterota</taxon>
        <taxon>Epsilonproteobacteria</taxon>
        <taxon>Campylobacterales</taxon>
        <taxon>Campylobacteraceae</taxon>
        <taxon>Campylobacter</taxon>
    </lineage>
</organism>
<sequence>MQVILNNVSSEILAVLESLKALSPNLEIKKKKELPIYGLDKAIDEFKKGDVIECKNFKDYQKKMRS</sequence>
<evidence type="ECO:0000313" key="2">
    <source>
        <dbReference type="Proteomes" id="UP000503264"/>
    </source>
</evidence>
<name>A0A6G5QHL3_9BACT</name>
<protein>
    <submittedName>
        <fullName evidence="1">Uncharacterized protein</fullName>
    </submittedName>
</protein>
<dbReference type="Proteomes" id="UP000503264">
    <property type="component" value="Chromosome"/>
</dbReference>
<evidence type="ECO:0000313" key="1">
    <source>
        <dbReference type="EMBL" id="QCD45193.1"/>
    </source>
</evidence>
<dbReference type="AlphaFoldDB" id="A0A6G5QHL3"/>
<accession>A0A6G5QHL3</accession>
<dbReference type="EMBL" id="CP012542">
    <property type="protein sequence ID" value="QCD45193.1"/>
    <property type="molecule type" value="Genomic_DNA"/>
</dbReference>
<keyword evidence="2" id="KW-1185">Reference proteome</keyword>
<dbReference type="RefSeq" id="WP_171993999.1">
    <property type="nucleotide sequence ID" value="NZ_CP012542.1"/>
</dbReference>